<name>X1VBI5_9ZZZZ</name>
<dbReference type="EMBL" id="BARW01026929">
    <property type="protein sequence ID" value="GAJ10841.1"/>
    <property type="molecule type" value="Genomic_DNA"/>
</dbReference>
<feature type="non-terminal residue" evidence="1">
    <location>
        <position position="82"/>
    </location>
</feature>
<sequence>MTINIPQFMMKIRHPLSRGDILSAINECTMVKGPVAAVVRAGLEKAKYGREHIKEAMETAGNNETYHLEKKLGLLATLASIT</sequence>
<proteinExistence type="predicted"/>
<comment type="caution">
    <text evidence="1">The sequence shown here is derived from an EMBL/GenBank/DDBJ whole genome shotgun (WGS) entry which is preliminary data.</text>
</comment>
<protein>
    <submittedName>
        <fullName evidence="1">Uncharacterized protein</fullName>
    </submittedName>
</protein>
<reference evidence="1" key="1">
    <citation type="journal article" date="2014" name="Front. Microbiol.">
        <title>High frequency of phylogenetically diverse reductive dehalogenase-homologous genes in deep subseafloor sedimentary metagenomes.</title>
        <authorList>
            <person name="Kawai M."/>
            <person name="Futagami T."/>
            <person name="Toyoda A."/>
            <person name="Takaki Y."/>
            <person name="Nishi S."/>
            <person name="Hori S."/>
            <person name="Arai W."/>
            <person name="Tsubouchi T."/>
            <person name="Morono Y."/>
            <person name="Uchiyama I."/>
            <person name="Ito T."/>
            <person name="Fujiyama A."/>
            <person name="Inagaki F."/>
            <person name="Takami H."/>
        </authorList>
    </citation>
    <scope>NUCLEOTIDE SEQUENCE</scope>
    <source>
        <strain evidence="1">Expedition CK06-06</strain>
    </source>
</reference>
<organism evidence="1">
    <name type="scientific">marine sediment metagenome</name>
    <dbReference type="NCBI Taxonomy" id="412755"/>
    <lineage>
        <taxon>unclassified sequences</taxon>
        <taxon>metagenomes</taxon>
        <taxon>ecological metagenomes</taxon>
    </lineage>
</organism>
<accession>X1VBI5</accession>
<gene>
    <name evidence="1" type="ORF">S12H4_43812</name>
</gene>
<evidence type="ECO:0000313" key="1">
    <source>
        <dbReference type="EMBL" id="GAJ10841.1"/>
    </source>
</evidence>
<dbReference type="AlphaFoldDB" id="X1VBI5"/>